<name>F0TAM8_METLA</name>
<sequence>MMKMRKNMLYSSIISILIGLIWTMGNSYIGPLMLAFGIILTSFYLFNTKKPNSFAFIVVTLVTLALMFSLEYFMIHIQSTVFYVLLFVMSVGTVLTFFFSFKPMNVIDRRDKIIAWVGAIIFSISFFGLISIIIDNFEVSITFGALFLFLVVGMLFIRRKISKDIEEENEFEVENEPDEFYSTKLDFDEYWFKFKVGGIPKPISWQGWACYALILLSPGILIFVRDPTTCTIFVVAIIFIVTTVSILKSDYKATVKEYRENLKKENEG</sequence>
<keyword evidence="1" id="KW-0472">Membrane</keyword>
<accession>F0TAM8</accession>
<dbReference type="AlphaFoldDB" id="F0TAM8"/>
<dbReference type="HOGENOM" id="CLU_1084220_0_0_2"/>
<reference evidence="3" key="1">
    <citation type="submission" date="2011-02" db="EMBL/GenBank/DDBJ databases">
        <title>Complete sequence of Methanobacterium sp. AL-21.</title>
        <authorList>
            <consortium name="US DOE Joint Genome Institute"/>
            <person name="Lucas S."/>
            <person name="Copeland A."/>
            <person name="Lapidus A."/>
            <person name="Cheng J.-F."/>
            <person name="Goodwin L."/>
            <person name="Pitluck S."/>
            <person name="Chertkov O."/>
            <person name="Detter J.C."/>
            <person name="Han C."/>
            <person name="Tapia R."/>
            <person name="Land M."/>
            <person name="Hauser L."/>
            <person name="Kyrpides N."/>
            <person name="Ivanova N."/>
            <person name="Mikhailova N."/>
            <person name="Pagani I."/>
            <person name="Cadillo-Quiroz H."/>
            <person name="Imachi H."/>
            <person name="Zinder S."/>
            <person name="Liu W."/>
            <person name="Woyke T."/>
        </authorList>
    </citation>
    <scope>NUCLEOTIDE SEQUENCE [LARGE SCALE GENOMIC DNA]</scope>
    <source>
        <strain evidence="3">AL-21</strain>
    </source>
</reference>
<feature type="transmembrane region" description="Helical" evidence="1">
    <location>
        <begin position="113"/>
        <end position="134"/>
    </location>
</feature>
<feature type="transmembrane region" description="Helical" evidence="1">
    <location>
        <begin position="203"/>
        <end position="224"/>
    </location>
</feature>
<dbReference type="KEGG" id="mel:Metbo_1879"/>
<proteinExistence type="predicted"/>
<gene>
    <name evidence="2" type="ordered locus">Metbo_1879</name>
</gene>
<feature type="transmembrane region" description="Helical" evidence="1">
    <location>
        <begin position="81"/>
        <end position="101"/>
    </location>
</feature>
<keyword evidence="1" id="KW-1133">Transmembrane helix</keyword>
<evidence type="ECO:0000313" key="2">
    <source>
        <dbReference type="EMBL" id="ADZ10100.1"/>
    </source>
</evidence>
<feature type="transmembrane region" description="Helical" evidence="1">
    <location>
        <begin position="230"/>
        <end position="247"/>
    </location>
</feature>
<feature type="transmembrane region" description="Helical" evidence="1">
    <location>
        <begin position="53"/>
        <end position="75"/>
    </location>
</feature>
<dbReference type="InterPro" id="IPR036259">
    <property type="entry name" value="MFS_trans_sf"/>
</dbReference>
<dbReference type="Proteomes" id="UP000007490">
    <property type="component" value="Chromosome"/>
</dbReference>
<dbReference type="eggNOG" id="arCOG14011">
    <property type="taxonomic scope" value="Archaea"/>
</dbReference>
<keyword evidence="3" id="KW-1185">Reference proteome</keyword>
<reference evidence="2 3" key="2">
    <citation type="journal article" date="2014" name="Int. J. Syst. Evol. Microbiol.">
        <title>Methanobacterium paludis sp. nov. and a novel strain of Methanobacterium lacus isolated from northern peatlands.</title>
        <authorList>
            <person name="Cadillo-Quiroz H."/>
            <person name="Brauer S.L."/>
            <person name="Goodson N."/>
            <person name="Yavitt J.B."/>
            <person name="Zinder S.H."/>
        </authorList>
    </citation>
    <scope>NUCLEOTIDE SEQUENCE [LARGE SCALE GENOMIC DNA]</scope>
    <source>
        <strain evidence="2 3">AL-21</strain>
    </source>
</reference>
<feature type="transmembrane region" description="Helical" evidence="1">
    <location>
        <begin position="28"/>
        <end position="46"/>
    </location>
</feature>
<protein>
    <submittedName>
        <fullName evidence="2">Uncharacterized protein</fullName>
    </submittedName>
</protein>
<dbReference type="SUPFAM" id="SSF103473">
    <property type="entry name" value="MFS general substrate transporter"/>
    <property type="match status" value="1"/>
</dbReference>
<keyword evidence="1" id="KW-0812">Transmembrane</keyword>
<feature type="transmembrane region" description="Helical" evidence="1">
    <location>
        <begin position="140"/>
        <end position="157"/>
    </location>
</feature>
<evidence type="ECO:0000256" key="1">
    <source>
        <dbReference type="SAM" id="Phobius"/>
    </source>
</evidence>
<evidence type="ECO:0000313" key="3">
    <source>
        <dbReference type="Proteomes" id="UP000007490"/>
    </source>
</evidence>
<organism evidence="2 3">
    <name type="scientific">Methanobacterium lacus (strain AL-21)</name>
    <dbReference type="NCBI Taxonomy" id="877455"/>
    <lineage>
        <taxon>Archaea</taxon>
        <taxon>Methanobacteriati</taxon>
        <taxon>Methanobacteriota</taxon>
        <taxon>Methanomada group</taxon>
        <taxon>Methanobacteria</taxon>
        <taxon>Methanobacteriales</taxon>
        <taxon>Methanobacteriaceae</taxon>
        <taxon>Methanobacterium</taxon>
    </lineage>
</organism>
<dbReference type="EMBL" id="CP002551">
    <property type="protein sequence ID" value="ADZ10100.1"/>
    <property type="molecule type" value="Genomic_DNA"/>
</dbReference>
<feature type="transmembrane region" description="Helical" evidence="1">
    <location>
        <begin position="7"/>
        <end position="22"/>
    </location>
</feature>